<dbReference type="SUPFAM" id="SSF55811">
    <property type="entry name" value="Nudix"/>
    <property type="match status" value="1"/>
</dbReference>
<dbReference type="Pfam" id="PF15916">
    <property type="entry name" value="DUF4743"/>
    <property type="match status" value="1"/>
</dbReference>
<dbReference type="OrthoDB" id="10261522at2759"/>
<dbReference type="InterPro" id="IPR031804">
    <property type="entry name" value="DUF4743"/>
</dbReference>
<sequence length="322" mass="36595">MGRNNSKIIELAKGFNNFYFKHLQTPPATTPGYTRLTIPQGNSTPHVVIGLLTPQILENLSPWQPHFILRNKNLEFTPKNPEKRTEIFHEILLDWKEKGLFHLDKTWRGENFEIKPGSHYTSDSTPPLFTLDRSATPLFGLRQFGVHVNGFVRKPSGLSLWLQKRSGNREMWPGFFDNLVGGGLSTKNTIITTATKESSEEASIPSDYLMENLKPAGAVSFFYESNYGLFPNTEFVFDLELSEDFEPSNNDGEVEGFVLVTVEEAMEIVKSSKFKTTSCPVILDFLVRHGFINSFNEPQLPQLLPLLHMPLDMFYTSNHGNY</sequence>
<dbReference type="Proteomes" id="UP000198287">
    <property type="component" value="Unassembled WGS sequence"/>
</dbReference>
<keyword evidence="2" id="KW-0378">Hydrolase</keyword>
<protein>
    <submittedName>
        <fullName evidence="2">Nudix hydrolase 20, chloroplastic</fullName>
    </submittedName>
</protein>
<dbReference type="PROSITE" id="PS51462">
    <property type="entry name" value="NUDIX"/>
    <property type="match status" value="1"/>
</dbReference>
<feature type="domain" description="Nudix hydrolase" evidence="1">
    <location>
        <begin position="141"/>
        <end position="284"/>
    </location>
</feature>
<dbReference type="EMBL" id="LNIX01000028">
    <property type="protein sequence ID" value="OXA41704.1"/>
    <property type="molecule type" value="Genomic_DNA"/>
</dbReference>
<keyword evidence="3" id="KW-1185">Reference proteome</keyword>
<dbReference type="AlphaFoldDB" id="A0A226DA26"/>
<accession>A0A226DA26</accession>
<comment type="caution">
    <text evidence="2">The sequence shown here is derived from an EMBL/GenBank/DDBJ whole genome shotgun (WGS) entry which is preliminary data.</text>
</comment>
<dbReference type="PANTHER" id="PTHR13622">
    <property type="entry name" value="THIAMIN PYROPHOSPHOKINASE"/>
    <property type="match status" value="1"/>
</dbReference>
<dbReference type="PANTHER" id="PTHR13622:SF8">
    <property type="entry name" value="THIAMIN PYROPHOSPHOKINASE 1"/>
    <property type="match status" value="1"/>
</dbReference>
<proteinExistence type="predicted"/>
<dbReference type="CDD" id="cd03676">
    <property type="entry name" value="NUDIX_Tnr3_like"/>
    <property type="match status" value="1"/>
</dbReference>
<gene>
    <name evidence="2" type="ORF">Fcan01_23495</name>
</gene>
<dbReference type="Pfam" id="PF00293">
    <property type="entry name" value="NUDIX"/>
    <property type="match status" value="1"/>
</dbReference>
<dbReference type="STRING" id="158441.A0A226DA26"/>
<reference evidence="2 3" key="1">
    <citation type="submission" date="2015-12" db="EMBL/GenBank/DDBJ databases">
        <title>The genome of Folsomia candida.</title>
        <authorList>
            <person name="Faddeeva A."/>
            <person name="Derks M.F."/>
            <person name="Anvar Y."/>
            <person name="Smit S."/>
            <person name="Van Straalen N."/>
            <person name="Roelofs D."/>
        </authorList>
    </citation>
    <scope>NUCLEOTIDE SEQUENCE [LARGE SCALE GENOMIC DNA]</scope>
    <source>
        <strain evidence="2 3">VU population</strain>
        <tissue evidence="2">Whole body</tissue>
    </source>
</reference>
<dbReference type="InterPro" id="IPR015797">
    <property type="entry name" value="NUDIX_hydrolase-like_dom_sf"/>
</dbReference>
<organism evidence="2 3">
    <name type="scientific">Folsomia candida</name>
    <name type="common">Springtail</name>
    <dbReference type="NCBI Taxonomy" id="158441"/>
    <lineage>
        <taxon>Eukaryota</taxon>
        <taxon>Metazoa</taxon>
        <taxon>Ecdysozoa</taxon>
        <taxon>Arthropoda</taxon>
        <taxon>Hexapoda</taxon>
        <taxon>Collembola</taxon>
        <taxon>Entomobryomorpha</taxon>
        <taxon>Isotomoidea</taxon>
        <taxon>Isotomidae</taxon>
        <taxon>Proisotominae</taxon>
        <taxon>Folsomia</taxon>
    </lineage>
</organism>
<dbReference type="InterPro" id="IPR000086">
    <property type="entry name" value="NUDIX_hydrolase_dom"/>
</dbReference>
<evidence type="ECO:0000259" key="1">
    <source>
        <dbReference type="PROSITE" id="PS51462"/>
    </source>
</evidence>
<dbReference type="Gene3D" id="3.90.79.10">
    <property type="entry name" value="Nucleoside Triphosphate Pyrophosphohydrolase"/>
    <property type="match status" value="1"/>
</dbReference>
<evidence type="ECO:0000313" key="2">
    <source>
        <dbReference type="EMBL" id="OXA41704.1"/>
    </source>
</evidence>
<dbReference type="FunFam" id="3.90.79.10:FF:000019">
    <property type="entry name" value="Thiamin pyrophosphokinase, putative"/>
    <property type="match status" value="1"/>
</dbReference>
<evidence type="ECO:0000313" key="3">
    <source>
        <dbReference type="Proteomes" id="UP000198287"/>
    </source>
</evidence>
<name>A0A226DA26_FOLCA</name>
<dbReference type="GO" id="GO:0044715">
    <property type="term" value="F:8-oxo-dGDP phosphatase activity"/>
    <property type="evidence" value="ECO:0007669"/>
    <property type="project" value="UniProtKB-ARBA"/>
</dbReference>